<comment type="caution">
    <text evidence="1">The sequence shown here is derived from an EMBL/GenBank/DDBJ whole genome shotgun (WGS) entry which is preliminary data.</text>
</comment>
<organism evidence="1 2">
    <name type="scientific">Puccinia sorghi</name>
    <dbReference type="NCBI Taxonomy" id="27349"/>
    <lineage>
        <taxon>Eukaryota</taxon>
        <taxon>Fungi</taxon>
        <taxon>Dikarya</taxon>
        <taxon>Basidiomycota</taxon>
        <taxon>Pucciniomycotina</taxon>
        <taxon>Pucciniomycetes</taxon>
        <taxon>Pucciniales</taxon>
        <taxon>Pucciniaceae</taxon>
        <taxon>Puccinia</taxon>
    </lineage>
</organism>
<evidence type="ECO:0000313" key="2">
    <source>
        <dbReference type="Proteomes" id="UP000037035"/>
    </source>
</evidence>
<gene>
    <name evidence="1" type="ORF">VP01_1612g2</name>
</gene>
<reference evidence="1 2" key="1">
    <citation type="submission" date="2015-08" db="EMBL/GenBank/DDBJ databases">
        <title>Next Generation Sequencing and Analysis of the Genome of Puccinia sorghi L Schw, the Causal Agent of Maize Common Rust.</title>
        <authorList>
            <person name="Rochi L."/>
            <person name="Burguener G."/>
            <person name="Darino M."/>
            <person name="Turjanski A."/>
            <person name="Kreff E."/>
            <person name="Dieguez M.J."/>
            <person name="Sacco F."/>
        </authorList>
    </citation>
    <scope>NUCLEOTIDE SEQUENCE [LARGE SCALE GENOMIC DNA]</scope>
    <source>
        <strain evidence="1 2">RO10H11247</strain>
    </source>
</reference>
<sequence length="403" mass="46243">MILLHGGWISQTPTHNHTHYRLEGQPNIICNAFLFFSSLEDKPLPLPLSKPILKSSKATVLSFCICIFLNDRGETPLPAAGIFPAQCSVQNHSMLYIIKLILSLGYSLKHCDCIIAKGFFYLSVIELQRISTELRTKFTKNQAQLRKYLHVSAMETSLVKEVNGTKTKIISVLLPHNMQDDFQSMTKEDMRLSMHSLKSYVCHRTWRSMNLATKTTCTTSIIKFVDFLRTQFFFTIQFRIHNQFLQIPRPLGALIQRLCDHRIGKVEAYSIIWLRLPKWTPRTRNYEQARILCDNIHLLILIVLSRNATKLVVAVFRDSQPMEECLRRGIYIASTYQETMIFRIICDISPCTFFPYKFCFLPLRPLASITCWSGWSFLSPSGGSSACFDPNLSNSHSKPNSTV</sequence>
<dbReference type="Proteomes" id="UP000037035">
    <property type="component" value="Unassembled WGS sequence"/>
</dbReference>
<accession>A0A0L6VH73</accession>
<dbReference type="VEuPathDB" id="FungiDB:VP01_1612g2"/>
<keyword evidence="2" id="KW-1185">Reference proteome</keyword>
<dbReference type="EMBL" id="LAVV01006407">
    <property type="protein sequence ID" value="KNZ60079.1"/>
    <property type="molecule type" value="Genomic_DNA"/>
</dbReference>
<dbReference type="AlphaFoldDB" id="A0A0L6VH73"/>
<protein>
    <submittedName>
        <fullName evidence="1">Uncharacterized protein</fullName>
    </submittedName>
</protein>
<name>A0A0L6VH73_9BASI</name>
<proteinExistence type="predicted"/>
<evidence type="ECO:0000313" key="1">
    <source>
        <dbReference type="EMBL" id="KNZ60079.1"/>
    </source>
</evidence>